<dbReference type="InterPro" id="IPR059177">
    <property type="entry name" value="GH29D-like_dom"/>
</dbReference>
<dbReference type="InterPro" id="IPR014867">
    <property type="entry name" value="Spore_coat_CotH_CotH2/3/7"/>
</dbReference>
<gene>
    <name evidence="4" type="ORF">I0C86_42585</name>
</gene>
<dbReference type="Pfam" id="PF08757">
    <property type="entry name" value="CotH"/>
    <property type="match status" value="1"/>
</dbReference>
<feature type="region of interest" description="Disordered" evidence="1">
    <location>
        <begin position="38"/>
        <end position="65"/>
    </location>
</feature>
<dbReference type="GO" id="GO:0016301">
    <property type="term" value="F:kinase activity"/>
    <property type="evidence" value="ECO:0007669"/>
    <property type="project" value="UniProtKB-KW"/>
</dbReference>
<feature type="domain" description="GH29D-like beta-sandwich" evidence="3">
    <location>
        <begin position="85"/>
        <end position="148"/>
    </location>
</feature>
<evidence type="ECO:0000313" key="5">
    <source>
        <dbReference type="Proteomes" id="UP000638560"/>
    </source>
</evidence>
<name>A0ABS0HAN9_9ACTN</name>
<evidence type="ECO:0000256" key="2">
    <source>
        <dbReference type="SAM" id="SignalP"/>
    </source>
</evidence>
<reference evidence="4 5" key="1">
    <citation type="submission" date="2020-11" db="EMBL/GenBank/DDBJ databases">
        <title>A novel isolate from a Black sea contaminated sediment with potential to produce alkanes: Plantactinospora alkalitolerans sp. nov.</title>
        <authorList>
            <person name="Carro L."/>
            <person name="Veyisoglu A."/>
            <person name="Guven K."/>
            <person name="Schumann P."/>
            <person name="Klenk H.-P."/>
            <person name="Sahin N."/>
        </authorList>
    </citation>
    <scope>NUCLEOTIDE SEQUENCE [LARGE SCALE GENOMIC DNA]</scope>
    <source>
        <strain evidence="4 5">S1510</strain>
    </source>
</reference>
<keyword evidence="2" id="KW-0732">Signal</keyword>
<keyword evidence="5" id="KW-1185">Reference proteome</keyword>
<dbReference type="EMBL" id="JADPUN010000437">
    <property type="protein sequence ID" value="MBF9135535.1"/>
    <property type="molecule type" value="Genomic_DNA"/>
</dbReference>
<comment type="caution">
    <text evidence="4">The sequence shown here is derived from an EMBL/GenBank/DDBJ whole genome shotgun (WGS) entry which is preliminary data.</text>
</comment>
<evidence type="ECO:0000256" key="1">
    <source>
        <dbReference type="SAM" id="MobiDB-lite"/>
    </source>
</evidence>
<evidence type="ECO:0000313" key="4">
    <source>
        <dbReference type="EMBL" id="MBF9135535.1"/>
    </source>
</evidence>
<feature type="chain" id="PRO_5047525143" evidence="2">
    <location>
        <begin position="19"/>
        <end position="596"/>
    </location>
</feature>
<evidence type="ECO:0000259" key="3">
    <source>
        <dbReference type="Pfam" id="PF13290"/>
    </source>
</evidence>
<protein>
    <submittedName>
        <fullName evidence="4">CotH kinase family protein</fullName>
    </submittedName>
</protein>
<keyword evidence="4" id="KW-0808">Transferase</keyword>
<feature type="signal peptide" evidence="2">
    <location>
        <begin position="1"/>
        <end position="18"/>
    </location>
</feature>
<accession>A0ABS0HAN9</accession>
<dbReference type="Proteomes" id="UP000638560">
    <property type="component" value="Unassembled WGS sequence"/>
</dbReference>
<dbReference type="PROSITE" id="PS51257">
    <property type="entry name" value="PROKAR_LIPOPROTEIN"/>
    <property type="match status" value="1"/>
</dbReference>
<sequence>MKVIGALAVLTVVTAGCAGGVSSPAGLTSAAELAVNAARHGPPADQRAVDALGGSGSAGVDPAAATAQTRQQQAMLEGDIQFSVPSGTFQGQQSVQLSTSIANAQIRYTTDGTAPTAASPLYQGAITLQRTAQLRAQAFVDGAASGAMGTSVYVARTIDAEHDLPLVVLDAYGGGKPARDYRDVAVMVMDRQNSVASLGQQPAVATRGGFHLRGQSSSNFAKAPYRLEFWNNEDKDADYPVLGMPADSDWVLRGPFPDKTLIRDAFAYSIGRDMGLRAPRFAFVEVYLNLDAQPLAADDYQGVYLLVETLKNSPDRMNLQKLKKSDITEPAISGGYVMQFNALAAEPPILTCTRKPPSNACWSDLEVNDPDELQPEQLAWITDYIQRFHDSLRSANPSDPTTGYPAYIDVDSWVDRIVHNELAREPDAYIRSTYFFKDRQGKLVAGPLWDYDIGYAAYTGFGGATTTGWQFQPGFGSNTTDWFIRLMQDPAFAARAKTRWEALRTGIMSDAQLGARVTTLSAPLINAAQRNFTKWPILNQRVVGGFQTQVSQTWQQQLDIMRQWLIARTAWLDSSGWTPTATAPADAVPPPQLTAR</sequence>
<organism evidence="4 5">
    <name type="scientific">Plantactinospora alkalitolerans</name>
    <dbReference type="NCBI Taxonomy" id="2789879"/>
    <lineage>
        <taxon>Bacteria</taxon>
        <taxon>Bacillati</taxon>
        <taxon>Actinomycetota</taxon>
        <taxon>Actinomycetes</taxon>
        <taxon>Micromonosporales</taxon>
        <taxon>Micromonosporaceae</taxon>
        <taxon>Plantactinospora</taxon>
    </lineage>
</organism>
<proteinExistence type="predicted"/>
<dbReference type="Pfam" id="PF13290">
    <property type="entry name" value="CHB_HEX_C_1"/>
    <property type="match status" value="1"/>
</dbReference>
<keyword evidence="4" id="KW-0418">Kinase</keyword>